<dbReference type="PANTHER" id="PTHR34308:SF1">
    <property type="entry name" value="COBALAMIN BIOSYNTHESIS PROTEIN CBIB"/>
    <property type="match status" value="1"/>
</dbReference>
<dbReference type="EMBL" id="PSNY01000005">
    <property type="protein sequence ID" value="PPE70553.1"/>
    <property type="molecule type" value="Genomic_DNA"/>
</dbReference>
<sequence length="309" mass="32183">MTSLALPSLLHPAWAWALLLGIGLNVVCGEPGRWHPLVLFDRAARGAARRRAAGDSSHGAGLVAGMLLLLAPPAAVLVLRHWWPAGWRWLFEGFVLYLAVGPRGLHEQVAQVGAALVRDDLPAARQAIQHLLGHEALAPDAMPVADAAVAGTLAQGHERILAPLFWFALAGGAGALTYRLVRRLHGAWQAGGAGADPVGRMAARLAYALDWVPARLSAASYAVLGDIRAARWCWQHQAGPRGGPGPIVAAGAGALGLRLGVSGGAAPRSIAGVGRPPQPRDVARALALVASAMLLWLVVLGLLHLVATR</sequence>
<dbReference type="RefSeq" id="WP_104356643.1">
    <property type="nucleotide sequence ID" value="NZ_CALFFA010000021.1"/>
</dbReference>
<evidence type="ECO:0000256" key="4">
    <source>
        <dbReference type="ARBA" id="ARBA00022475"/>
    </source>
</evidence>
<feature type="transmembrane region" description="Helical" evidence="9">
    <location>
        <begin position="13"/>
        <end position="32"/>
    </location>
</feature>
<comment type="similarity">
    <text evidence="3">Belongs to the CobD/CbiB family.</text>
</comment>
<name>A0A2S5T6C5_9BURK</name>
<gene>
    <name evidence="10" type="ORF">C1702_05245</name>
    <name evidence="11" type="ORF">EV676_101689</name>
</gene>
<keyword evidence="12" id="KW-1185">Reference proteome</keyword>
<feature type="transmembrane region" description="Helical" evidence="9">
    <location>
        <begin position="285"/>
        <end position="307"/>
    </location>
</feature>
<evidence type="ECO:0000256" key="1">
    <source>
        <dbReference type="ARBA" id="ARBA00004651"/>
    </source>
</evidence>
<keyword evidence="4" id="KW-1003">Cell membrane</keyword>
<dbReference type="InterPro" id="IPR004485">
    <property type="entry name" value="Cobalamin_biosynth_CobD/CbiB"/>
</dbReference>
<keyword evidence="6 9" id="KW-0812">Transmembrane</keyword>
<feature type="transmembrane region" description="Helical" evidence="9">
    <location>
        <begin position="160"/>
        <end position="181"/>
    </location>
</feature>
<dbReference type="EMBL" id="SLXF01000001">
    <property type="protein sequence ID" value="TCP10103.1"/>
    <property type="molecule type" value="Genomic_DNA"/>
</dbReference>
<feature type="transmembrane region" description="Helical" evidence="9">
    <location>
        <begin position="59"/>
        <end position="83"/>
    </location>
</feature>
<dbReference type="Proteomes" id="UP000239406">
    <property type="component" value="Unassembled WGS sequence"/>
</dbReference>
<comment type="pathway">
    <text evidence="2">Cofactor biosynthesis; adenosylcobalamin biosynthesis.</text>
</comment>
<protein>
    <submittedName>
        <fullName evidence="11">Adenosylcobinamide-phosphate synthase</fullName>
    </submittedName>
    <submittedName>
        <fullName evidence="10">Cobalamin biosynthesis protein</fullName>
    </submittedName>
</protein>
<dbReference type="GO" id="GO:0009236">
    <property type="term" value="P:cobalamin biosynthetic process"/>
    <property type="evidence" value="ECO:0007669"/>
    <property type="project" value="UniProtKB-UniPathway"/>
</dbReference>
<comment type="subcellular location">
    <subcellularLocation>
        <location evidence="1">Cell membrane</location>
        <topology evidence="1">Multi-pass membrane protein</topology>
    </subcellularLocation>
</comment>
<proteinExistence type="inferred from homology"/>
<dbReference type="PANTHER" id="PTHR34308">
    <property type="entry name" value="COBALAMIN BIOSYNTHESIS PROTEIN CBIB"/>
    <property type="match status" value="1"/>
</dbReference>
<keyword evidence="5" id="KW-0169">Cobalamin biosynthesis</keyword>
<evidence type="ECO:0000313" key="13">
    <source>
        <dbReference type="Proteomes" id="UP000294772"/>
    </source>
</evidence>
<keyword evidence="7 9" id="KW-1133">Transmembrane helix</keyword>
<dbReference type="Pfam" id="PF03186">
    <property type="entry name" value="CobD_Cbib"/>
    <property type="match status" value="1"/>
</dbReference>
<dbReference type="Proteomes" id="UP000294772">
    <property type="component" value="Unassembled WGS sequence"/>
</dbReference>
<dbReference type="UniPathway" id="UPA00148"/>
<evidence type="ECO:0000313" key="12">
    <source>
        <dbReference type="Proteomes" id="UP000239406"/>
    </source>
</evidence>
<dbReference type="AlphaFoldDB" id="A0A2S5T6C5"/>
<reference evidence="10 12" key="1">
    <citation type="submission" date="2018-02" db="EMBL/GenBank/DDBJ databases">
        <title>Reclassifiation of [Polyangium] brachysporum DSM 7029 as Guopingzhaonella breviflexa gen. nov., sp. nov., a member of the family Comamonadaceae.</title>
        <authorList>
            <person name="Tang B."/>
        </authorList>
    </citation>
    <scope>NUCLEOTIDE SEQUENCE [LARGE SCALE GENOMIC DNA]</scope>
    <source>
        <strain evidence="10 12">DSM 15344</strain>
    </source>
</reference>
<accession>A0A2S5T6C5</accession>
<evidence type="ECO:0000313" key="11">
    <source>
        <dbReference type="EMBL" id="TCP10103.1"/>
    </source>
</evidence>
<evidence type="ECO:0000256" key="9">
    <source>
        <dbReference type="SAM" id="Phobius"/>
    </source>
</evidence>
<evidence type="ECO:0000256" key="3">
    <source>
        <dbReference type="ARBA" id="ARBA00006263"/>
    </source>
</evidence>
<keyword evidence="8 9" id="KW-0472">Membrane</keyword>
<reference evidence="11 13" key="2">
    <citation type="submission" date="2019-03" db="EMBL/GenBank/DDBJ databases">
        <title>Genomic Encyclopedia of Type Strains, Phase IV (KMG-IV): sequencing the most valuable type-strain genomes for metagenomic binning, comparative biology and taxonomic classification.</title>
        <authorList>
            <person name="Goeker M."/>
        </authorList>
    </citation>
    <scope>NUCLEOTIDE SEQUENCE [LARGE SCALE GENOMIC DNA]</scope>
    <source>
        <strain evidence="11 13">DSM 15264</strain>
    </source>
</reference>
<evidence type="ECO:0000256" key="8">
    <source>
        <dbReference type="ARBA" id="ARBA00023136"/>
    </source>
</evidence>
<evidence type="ECO:0000256" key="5">
    <source>
        <dbReference type="ARBA" id="ARBA00022573"/>
    </source>
</evidence>
<evidence type="ECO:0000256" key="2">
    <source>
        <dbReference type="ARBA" id="ARBA00004953"/>
    </source>
</evidence>
<dbReference type="GO" id="GO:0005886">
    <property type="term" value="C:plasma membrane"/>
    <property type="evidence" value="ECO:0007669"/>
    <property type="project" value="UniProtKB-SubCell"/>
</dbReference>
<dbReference type="OrthoDB" id="9811967at2"/>
<evidence type="ECO:0000256" key="6">
    <source>
        <dbReference type="ARBA" id="ARBA00022692"/>
    </source>
</evidence>
<evidence type="ECO:0000256" key="7">
    <source>
        <dbReference type="ARBA" id="ARBA00022989"/>
    </source>
</evidence>
<organism evidence="10 12">
    <name type="scientific">Caldimonas thermodepolymerans</name>
    <dbReference type="NCBI Taxonomy" id="215580"/>
    <lineage>
        <taxon>Bacteria</taxon>
        <taxon>Pseudomonadati</taxon>
        <taxon>Pseudomonadota</taxon>
        <taxon>Betaproteobacteria</taxon>
        <taxon>Burkholderiales</taxon>
        <taxon>Sphaerotilaceae</taxon>
        <taxon>Caldimonas</taxon>
    </lineage>
</organism>
<comment type="caution">
    <text evidence="10">The sequence shown here is derived from an EMBL/GenBank/DDBJ whole genome shotgun (WGS) entry which is preliminary data.</text>
</comment>
<evidence type="ECO:0000313" key="10">
    <source>
        <dbReference type="EMBL" id="PPE70553.1"/>
    </source>
</evidence>
<dbReference type="GO" id="GO:0048472">
    <property type="term" value="F:threonine-phosphate decarboxylase activity"/>
    <property type="evidence" value="ECO:0007669"/>
    <property type="project" value="InterPro"/>
</dbReference>